<evidence type="ECO:0000256" key="1">
    <source>
        <dbReference type="SAM" id="MobiDB-lite"/>
    </source>
</evidence>
<reference evidence="2" key="1">
    <citation type="journal article" date="2020" name="bioRxiv">
        <title>Comparative genomics of Chlamydomonas.</title>
        <authorList>
            <person name="Craig R.J."/>
            <person name="Hasan A.R."/>
            <person name="Ness R.W."/>
            <person name="Keightley P.D."/>
        </authorList>
    </citation>
    <scope>NUCLEOTIDE SEQUENCE</scope>
    <source>
        <strain evidence="2">CCAP 11/70</strain>
    </source>
</reference>
<dbReference type="PANTHER" id="PTHR46586:SF3">
    <property type="entry name" value="ANKYRIN REPEAT-CONTAINING PROTEIN"/>
    <property type="match status" value="1"/>
</dbReference>
<dbReference type="OrthoDB" id="74529at2759"/>
<protein>
    <recommendedName>
        <fullName evidence="4">Ankyrin repeat domain-containing protein</fullName>
    </recommendedName>
</protein>
<accession>A0A835XLR7</accession>
<proteinExistence type="predicted"/>
<keyword evidence="3" id="KW-1185">Reference proteome</keyword>
<sequence length="343" mass="36825">METRLAGQGGVGAGAGGAAGRGGLDFGGPSDQHFLFSEALKTHPGQDPAATVERLAWLKSVGCRPTNNAPDAAVECGNLPGLLWLLGEGVPPDQGYINSSLRRAAQGGRLDILLAIREAMHEAFTPLLWSSIVSGALEGARPNVLQWAADCLTPEELLNALQWAGSEAVSSGCVQTLRWALDHGVTLTEDAWIAAVMAGSEPAVDLLAEAGCPKSRMGEPYDHAIECGEWQLLPALHRAGVPLGPLWRALCAACQRHGAPAAVLRWLEAETGVDPRVVVVATYEAEEEEEEEARAWGEREMQAVEAAGCTQDGAWTQVERRRQKREGERRWERLRRPGKGRGR</sequence>
<dbReference type="InterPro" id="IPR052050">
    <property type="entry name" value="SecEffector_AnkRepeat"/>
</dbReference>
<dbReference type="EMBL" id="JAEHOE010000113">
    <property type="protein sequence ID" value="KAG2486393.1"/>
    <property type="molecule type" value="Genomic_DNA"/>
</dbReference>
<dbReference type="PANTHER" id="PTHR46586">
    <property type="entry name" value="ANKYRIN REPEAT-CONTAINING PROTEIN"/>
    <property type="match status" value="1"/>
</dbReference>
<organism evidence="2 3">
    <name type="scientific">Edaphochlamys debaryana</name>
    <dbReference type="NCBI Taxonomy" id="47281"/>
    <lineage>
        <taxon>Eukaryota</taxon>
        <taxon>Viridiplantae</taxon>
        <taxon>Chlorophyta</taxon>
        <taxon>core chlorophytes</taxon>
        <taxon>Chlorophyceae</taxon>
        <taxon>CS clade</taxon>
        <taxon>Chlamydomonadales</taxon>
        <taxon>Chlamydomonadales incertae sedis</taxon>
        <taxon>Edaphochlamys</taxon>
    </lineage>
</organism>
<evidence type="ECO:0008006" key="4">
    <source>
        <dbReference type="Google" id="ProtNLM"/>
    </source>
</evidence>
<dbReference type="Gene3D" id="1.25.40.20">
    <property type="entry name" value="Ankyrin repeat-containing domain"/>
    <property type="match status" value="1"/>
</dbReference>
<feature type="compositionally biased region" description="Basic and acidic residues" evidence="1">
    <location>
        <begin position="325"/>
        <end position="335"/>
    </location>
</feature>
<evidence type="ECO:0000313" key="3">
    <source>
        <dbReference type="Proteomes" id="UP000612055"/>
    </source>
</evidence>
<gene>
    <name evidence="2" type="ORF">HYH03_014971</name>
</gene>
<dbReference type="AlphaFoldDB" id="A0A835XLR7"/>
<comment type="caution">
    <text evidence="2">The sequence shown here is derived from an EMBL/GenBank/DDBJ whole genome shotgun (WGS) entry which is preliminary data.</text>
</comment>
<evidence type="ECO:0000313" key="2">
    <source>
        <dbReference type="EMBL" id="KAG2486393.1"/>
    </source>
</evidence>
<feature type="region of interest" description="Disordered" evidence="1">
    <location>
        <begin position="306"/>
        <end position="343"/>
    </location>
</feature>
<dbReference type="Proteomes" id="UP000612055">
    <property type="component" value="Unassembled WGS sequence"/>
</dbReference>
<dbReference type="InterPro" id="IPR036770">
    <property type="entry name" value="Ankyrin_rpt-contain_sf"/>
</dbReference>
<name>A0A835XLR7_9CHLO</name>